<feature type="region of interest" description="Disordered" evidence="1">
    <location>
        <begin position="41"/>
        <end position="80"/>
    </location>
</feature>
<keyword evidence="3" id="KW-1185">Reference proteome</keyword>
<dbReference type="SUPFAM" id="SSF49265">
    <property type="entry name" value="Fibronectin type III"/>
    <property type="match status" value="1"/>
</dbReference>
<accession>A0AAV2MFI2</accession>
<evidence type="ECO:0008006" key="4">
    <source>
        <dbReference type="Google" id="ProtNLM"/>
    </source>
</evidence>
<reference evidence="2 3" key="1">
    <citation type="submission" date="2024-04" db="EMBL/GenBank/DDBJ databases">
        <authorList>
            <person name="Waldvogel A.-M."/>
            <person name="Schoenle A."/>
        </authorList>
    </citation>
    <scope>NUCLEOTIDE SEQUENCE [LARGE SCALE GENOMIC DNA]</scope>
</reference>
<proteinExistence type="predicted"/>
<dbReference type="EMBL" id="OZ035829">
    <property type="protein sequence ID" value="CAL1612147.1"/>
    <property type="molecule type" value="Genomic_DNA"/>
</dbReference>
<dbReference type="AlphaFoldDB" id="A0AAV2MFI2"/>
<organism evidence="2 3">
    <name type="scientific">Knipowitschia caucasica</name>
    <name type="common">Caucasian dwarf goby</name>
    <name type="synonym">Pomatoschistus caucasicus</name>
    <dbReference type="NCBI Taxonomy" id="637954"/>
    <lineage>
        <taxon>Eukaryota</taxon>
        <taxon>Metazoa</taxon>
        <taxon>Chordata</taxon>
        <taxon>Craniata</taxon>
        <taxon>Vertebrata</taxon>
        <taxon>Euteleostomi</taxon>
        <taxon>Actinopterygii</taxon>
        <taxon>Neopterygii</taxon>
        <taxon>Teleostei</taxon>
        <taxon>Neoteleostei</taxon>
        <taxon>Acanthomorphata</taxon>
        <taxon>Gobiaria</taxon>
        <taxon>Gobiiformes</taxon>
        <taxon>Gobioidei</taxon>
        <taxon>Gobiidae</taxon>
        <taxon>Gobiinae</taxon>
        <taxon>Knipowitschia</taxon>
    </lineage>
</organism>
<dbReference type="InterPro" id="IPR013783">
    <property type="entry name" value="Ig-like_fold"/>
</dbReference>
<gene>
    <name evidence="2" type="ORF">KC01_LOCUS38501</name>
</gene>
<name>A0AAV2MFI2_KNICA</name>
<evidence type="ECO:0000313" key="3">
    <source>
        <dbReference type="Proteomes" id="UP001497482"/>
    </source>
</evidence>
<dbReference type="Proteomes" id="UP001497482">
    <property type="component" value="Chromosome 7"/>
</dbReference>
<protein>
    <recommendedName>
        <fullName evidence="4">Fibronectin type-III domain-containing protein</fullName>
    </recommendedName>
</protein>
<evidence type="ECO:0000313" key="2">
    <source>
        <dbReference type="EMBL" id="CAL1612147.1"/>
    </source>
</evidence>
<sequence length="80" mass="8615">MSVPQSEHRVLITDFSPSTRYSVSVTAVRGGLLSRALQATYKGERGDSTEPQRQTDGAQPPDEANEIFGGKKSSTNPPHS</sequence>
<dbReference type="InterPro" id="IPR036116">
    <property type="entry name" value="FN3_sf"/>
</dbReference>
<evidence type="ECO:0000256" key="1">
    <source>
        <dbReference type="SAM" id="MobiDB-lite"/>
    </source>
</evidence>
<dbReference type="Gene3D" id="2.60.40.10">
    <property type="entry name" value="Immunoglobulins"/>
    <property type="match status" value="1"/>
</dbReference>